<organism evidence="1 2">
    <name type="scientific">Tistrella arctica</name>
    <dbReference type="NCBI Taxonomy" id="3133430"/>
    <lineage>
        <taxon>Bacteria</taxon>
        <taxon>Pseudomonadati</taxon>
        <taxon>Pseudomonadota</taxon>
        <taxon>Alphaproteobacteria</taxon>
        <taxon>Geminicoccales</taxon>
        <taxon>Geminicoccaceae</taxon>
        <taxon>Tistrella</taxon>
    </lineage>
</organism>
<evidence type="ECO:0000313" key="1">
    <source>
        <dbReference type="EMBL" id="MEN2991345.1"/>
    </source>
</evidence>
<protein>
    <recommendedName>
        <fullName evidence="3">EthD domain-containing protein</fullName>
    </recommendedName>
</protein>
<sequence length="203" mass="22209">MMRLWREKPRGRDRAALDRFLEAHAAFVGQRMTIGYCEIKAGPLRHSLFREEGFKVMMERARWEAFAAVRADMAVVAQARLRSHVDDAAALDAPLVDGFATSLAAAPYFTDRPDGFAAETAVLADRLAQARLAAPVPPARVFAVGGARVFDCLPIHTSLRAHEREMIVNGVCFHAMGALAKGDIQLDWPAIARDLVSQAQVAA</sequence>
<gene>
    <name evidence="1" type="ORF">WG926_23740</name>
</gene>
<proteinExistence type="predicted"/>
<dbReference type="RefSeq" id="WP_345934338.1">
    <property type="nucleotide sequence ID" value="NZ_JBBKTV010000007.1"/>
</dbReference>
<evidence type="ECO:0000313" key="2">
    <source>
        <dbReference type="Proteomes" id="UP001413721"/>
    </source>
</evidence>
<dbReference type="EMBL" id="JBBKTW010000010">
    <property type="protein sequence ID" value="MEN2991345.1"/>
    <property type="molecule type" value="Genomic_DNA"/>
</dbReference>
<name>A0ABU9YRC7_9PROT</name>
<reference evidence="1 2" key="1">
    <citation type="submission" date="2024-03" db="EMBL/GenBank/DDBJ databases">
        <title>High-quality draft genome sequencing of Tistrella sp. BH-R2-4.</title>
        <authorList>
            <person name="Dong C."/>
        </authorList>
    </citation>
    <scope>NUCLEOTIDE SEQUENCE [LARGE SCALE GENOMIC DNA]</scope>
    <source>
        <strain evidence="1 2">BH-R2-4</strain>
    </source>
</reference>
<keyword evidence="2" id="KW-1185">Reference proteome</keyword>
<evidence type="ECO:0008006" key="3">
    <source>
        <dbReference type="Google" id="ProtNLM"/>
    </source>
</evidence>
<accession>A0ABU9YRC7</accession>
<dbReference type="Proteomes" id="UP001413721">
    <property type="component" value="Unassembled WGS sequence"/>
</dbReference>
<comment type="caution">
    <text evidence="1">The sequence shown here is derived from an EMBL/GenBank/DDBJ whole genome shotgun (WGS) entry which is preliminary data.</text>
</comment>